<evidence type="ECO:0000313" key="4">
    <source>
        <dbReference type="Proteomes" id="UP000199391"/>
    </source>
</evidence>
<dbReference type="OrthoDB" id="5704224at2"/>
<dbReference type="Pfam" id="PF07589">
    <property type="entry name" value="PEP-CTERM"/>
    <property type="match status" value="1"/>
</dbReference>
<keyword evidence="1" id="KW-0732">Signal</keyword>
<organism evidence="3 4">
    <name type="scientific">Pseudoduganella namucuonensis</name>
    <dbReference type="NCBI Taxonomy" id="1035707"/>
    <lineage>
        <taxon>Bacteria</taxon>
        <taxon>Pseudomonadati</taxon>
        <taxon>Pseudomonadota</taxon>
        <taxon>Betaproteobacteria</taxon>
        <taxon>Burkholderiales</taxon>
        <taxon>Oxalobacteraceae</taxon>
        <taxon>Telluria group</taxon>
        <taxon>Pseudoduganella</taxon>
    </lineage>
</organism>
<feature type="domain" description="Ice-binding protein C-terminal" evidence="2">
    <location>
        <begin position="186"/>
        <end position="208"/>
    </location>
</feature>
<feature type="chain" id="PRO_5011448268" evidence="1">
    <location>
        <begin position="22"/>
        <end position="213"/>
    </location>
</feature>
<evidence type="ECO:0000259" key="2">
    <source>
        <dbReference type="Pfam" id="PF07589"/>
    </source>
</evidence>
<dbReference type="RefSeq" id="WP_093553455.1">
    <property type="nucleotide sequence ID" value="NZ_FPBO01000002.1"/>
</dbReference>
<dbReference type="AlphaFoldDB" id="A0A1I7FR19"/>
<dbReference type="NCBIfam" id="TIGR02595">
    <property type="entry name" value="PEP_CTERM"/>
    <property type="match status" value="1"/>
</dbReference>
<proteinExistence type="predicted"/>
<name>A0A1I7FR19_9BURK</name>
<accession>A0A1I7FR19</accession>
<gene>
    <name evidence="3" type="ORF">SAMN05216552_1002229</name>
</gene>
<evidence type="ECO:0000313" key="3">
    <source>
        <dbReference type="EMBL" id="SFU38659.1"/>
    </source>
</evidence>
<feature type="signal peptide" evidence="1">
    <location>
        <begin position="1"/>
        <end position="21"/>
    </location>
</feature>
<dbReference type="Proteomes" id="UP000199391">
    <property type="component" value="Unassembled WGS sequence"/>
</dbReference>
<dbReference type="InterPro" id="IPR013424">
    <property type="entry name" value="Ice-binding_C"/>
</dbReference>
<dbReference type="EMBL" id="FPBO01000002">
    <property type="protein sequence ID" value="SFU38659.1"/>
    <property type="molecule type" value="Genomic_DNA"/>
</dbReference>
<protein>
    <submittedName>
        <fullName evidence="3">PEP-CTERM protein-sorting domain-containing protein</fullName>
    </submittedName>
</protein>
<sequence length="213" mass="22195">MKKLISALCVATAALTAPSHGAVINFGSTSSNGGDCTYTCTAHLQQEYDAAAFGSTVEISRISFFFNYLDQTNQTPWQVRLATNANGSGINSAFASNLGADKALFATGNGSVTVNNRVDFFGSFVYDPSAGNLMLDILGGGGVTGSFTATGDVNRVYSWGEETFGNVDLFYGISTEFEVAPVSSNDVPEPATLALFAVGMAGVAFSRRKKAAA</sequence>
<evidence type="ECO:0000256" key="1">
    <source>
        <dbReference type="SAM" id="SignalP"/>
    </source>
</evidence>
<reference evidence="4" key="1">
    <citation type="submission" date="2016-10" db="EMBL/GenBank/DDBJ databases">
        <authorList>
            <person name="Varghese N."/>
            <person name="Submissions S."/>
        </authorList>
    </citation>
    <scope>NUCLEOTIDE SEQUENCE [LARGE SCALE GENOMIC DNA]</scope>
    <source>
        <strain evidence="4">CGMCC 1.11014</strain>
    </source>
</reference>
<keyword evidence="4" id="KW-1185">Reference proteome</keyword>